<feature type="compositionally biased region" description="Polar residues" evidence="1">
    <location>
        <begin position="34"/>
        <end position="44"/>
    </location>
</feature>
<evidence type="ECO:0000313" key="2">
    <source>
        <dbReference type="EMBL" id="KAJ1184503.1"/>
    </source>
</evidence>
<keyword evidence="3" id="KW-1185">Reference proteome</keyword>
<name>A0AAV7U6H7_PLEWA</name>
<feature type="region of interest" description="Disordered" evidence="1">
    <location>
        <begin position="1"/>
        <end position="106"/>
    </location>
</feature>
<evidence type="ECO:0000256" key="1">
    <source>
        <dbReference type="SAM" id="MobiDB-lite"/>
    </source>
</evidence>
<accession>A0AAV7U6H7</accession>
<dbReference type="EMBL" id="JANPWB010000005">
    <property type="protein sequence ID" value="KAJ1184503.1"/>
    <property type="molecule type" value="Genomic_DNA"/>
</dbReference>
<dbReference type="Proteomes" id="UP001066276">
    <property type="component" value="Chromosome 3_1"/>
</dbReference>
<dbReference type="AlphaFoldDB" id="A0AAV7U6H7"/>
<proteinExistence type="predicted"/>
<organism evidence="2 3">
    <name type="scientific">Pleurodeles waltl</name>
    <name type="common">Iberian ribbed newt</name>
    <dbReference type="NCBI Taxonomy" id="8319"/>
    <lineage>
        <taxon>Eukaryota</taxon>
        <taxon>Metazoa</taxon>
        <taxon>Chordata</taxon>
        <taxon>Craniata</taxon>
        <taxon>Vertebrata</taxon>
        <taxon>Euteleostomi</taxon>
        <taxon>Amphibia</taxon>
        <taxon>Batrachia</taxon>
        <taxon>Caudata</taxon>
        <taxon>Salamandroidea</taxon>
        <taxon>Salamandridae</taxon>
        <taxon>Pleurodelinae</taxon>
        <taxon>Pleurodeles</taxon>
    </lineage>
</organism>
<feature type="compositionally biased region" description="Basic and acidic residues" evidence="1">
    <location>
        <begin position="68"/>
        <end position="81"/>
    </location>
</feature>
<gene>
    <name evidence="2" type="ORF">NDU88_001309</name>
</gene>
<feature type="compositionally biased region" description="Basic and acidic residues" evidence="1">
    <location>
        <begin position="52"/>
        <end position="61"/>
    </location>
</feature>
<sequence length="106" mass="10926">MYLGACDGPTRFSPYTKPTGADTAPGALELPGAGTNQLSLSTVTEGPGRGTAEPRGREKPASGKRGARNREAEDSGTDGEKKHPRTKQEDEEEAGGGTNIAAAREA</sequence>
<protein>
    <submittedName>
        <fullName evidence="2">Uncharacterized protein</fullName>
    </submittedName>
</protein>
<reference evidence="2" key="1">
    <citation type="journal article" date="2022" name="bioRxiv">
        <title>Sequencing and chromosome-scale assembly of the giantPleurodeles waltlgenome.</title>
        <authorList>
            <person name="Brown T."/>
            <person name="Elewa A."/>
            <person name="Iarovenko S."/>
            <person name="Subramanian E."/>
            <person name="Araus A.J."/>
            <person name="Petzold A."/>
            <person name="Susuki M."/>
            <person name="Suzuki K.-i.T."/>
            <person name="Hayashi T."/>
            <person name="Toyoda A."/>
            <person name="Oliveira C."/>
            <person name="Osipova E."/>
            <person name="Leigh N.D."/>
            <person name="Simon A."/>
            <person name="Yun M.H."/>
        </authorList>
    </citation>
    <scope>NUCLEOTIDE SEQUENCE</scope>
    <source>
        <strain evidence="2">20211129_DDA</strain>
        <tissue evidence="2">Liver</tissue>
    </source>
</reference>
<evidence type="ECO:0000313" key="3">
    <source>
        <dbReference type="Proteomes" id="UP001066276"/>
    </source>
</evidence>
<comment type="caution">
    <text evidence="2">The sequence shown here is derived from an EMBL/GenBank/DDBJ whole genome shotgun (WGS) entry which is preliminary data.</text>
</comment>